<dbReference type="Proteomes" id="UP000199112">
    <property type="component" value="Unassembled WGS sequence"/>
</dbReference>
<proteinExistence type="predicted"/>
<accession>A0A1H6FWD2</accession>
<evidence type="ECO:0000313" key="2">
    <source>
        <dbReference type="EMBL" id="SEH15099.1"/>
    </source>
</evidence>
<feature type="region of interest" description="Disordered" evidence="1">
    <location>
        <begin position="301"/>
        <end position="355"/>
    </location>
</feature>
<evidence type="ECO:0000256" key="1">
    <source>
        <dbReference type="SAM" id="MobiDB-lite"/>
    </source>
</evidence>
<dbReference type="InterPro" id="IPR044843">
    <property type="entry name" value="Trans_IPPS_bact-type"/>
</dbReference>
<organism evidence="2 3">
    <name type="scientific">Natronorubrum sediminis</name>
    <dbReference type="NCBI Taxonomy" id="640943"/>
    <lineage>
        <taxon>Archaea</taxon>
        <taxon>Methanobacteriati</taxon>
        <taxon>Methanobacteriota</taxon>
        <taxon>Stenosarchaea group</taxon>
        <taxon>Halobacteria</taxon>
        <taxon>Halobacteriales</taxon>
        <taxon>Natrialbaceae</taxon>
        <taxon>Natronorubrum</taxon>
    </lineage>
</organism>
<dbReference type="SFLD" id="SFLDS00005">
    <property type="entry name" value="Isoprenoid_Synthase_Type_I"/>
    <property type="match status" value="1"/>
</dbReference>
<dbReference type="SFLD" id="SFLDG01018">
    <property type="entry name" value="Squalene/Phytoene_Synthase_Lik"/>
    <property type="match status" value="1"/>
</dbReference>
<dbReference type="AlphaFoldDB" id="A0A1H6FWD2"/>
<dbReference type="GO" id="GO:0051996">
    <property type="term" value="F:squalene synthase [NAD(P)H] activity"/>
    <property type="evidence" value="ECO:0007669"/>
    <property type="project" value="InterPro"/>
</dbReference>
<sequence>MSTPSSHRATAESIHRRTGRTFHLATRLLPERARDPTHVMYAFFRVADEIVDDPEPESTTAQRRELEALRAEALGERDPTSDVMKGFAAVRNEHDLDHREIEIFLDAMAMDLERARYDTIDDLDDYLRGSSVAVAYLLTDVFAADLDPAVRPHAAALAEGFQLTNFLRDVREDVRKYDRIYLPREVLHRHGVTVDDIESLRFDDSVAAVIEDELERTESLYRNGVAGIPHLPEDVQFGVLLAAVLYAEHHRLIRQNGYDTLASRPSLSRPRRLAVTARTWYHWRRTRDPEAVFEAVSAISPGEPDAADSDSSSQGETTQVTNAGSTQSESNFPRPMHSARRTVGRIRTYFGTRSE</sequence>
<dbReference type="SFLD" id="SFLDG01212">
    <property type="entry name" value="Phytoene_synthase_like"/>
    <property type="match status" value="1"/>
</dbReference>
<keyword evidence="3" id="KW-1185">Reference proteome</keyword>
<dbReference type="InterPro" id="IPR002060">
    <property type="entry name" value="Squ/phyt_synthse"/>
</dbReference>
<dbReference type="Pfam" id="PF00494">
    <property type="entry name" value="SQS_PSY"/>
    <property type="match status" value="1"/>
</dbReference>
<evidence type="ECO:0000313" key="3">
    <source>
        <dbReference type="Proteomes" id="UP000199112"/>
    </source>
</evidence>
<dbReference type="PANTHER" id="PTHR31480">
    <property type="entry name" value="BIFUNCTIONAL LYCOPENE CYCLASE/PHYTOENE SYNTHASE"/>
    <property type="match status" value="1"/>
</dbReference>
<dbReference type="InterPro" id="IPR033904">
    <property type="entry name" value="Trans_IPPS_HH"/>
</dbReference>
<dbReference type="EMBL" id="FNWL01000002">
    <property type="protein sequence ID" value="SEH15099.1"/>
    <property type="molecule type" value="Genomic_DNA"/>
</dbReference>
<feature type="compositionally biased region" description="Polar residues" evidence="1">
    <location>
        <begin position="309"/>
        <end position="331"/>
    </location>
</feature>
<name>A0A1H6FWD2_9EURY</name>
<dbReference type="SUPFAM" id="SSF48576">
    <property type="entry name" value="Terpenoid synthases"/>
    <property type="match status" value="1"/>
</dbReference>
<gene>
    <name evidence="2" type="ORF">SAMN04487967_1920</name>
</gene>
<reference evidence="3" key="1">
    <citation type="submission" date="2016-10" db="EMBL/GenBank/DDBJ databases">
        <authorList>
            <person name="Varghese N."/>
            <person name="Submissions S."/>
        </authorList>
    </citation>
    <scope>NUCLEOTIDE SEQUENCE [LARGE SCALE GENOMIC DNA]</scope>
    <source>
        <strain evidence="3">CGMCC 1.8981</strain>
    </source>
</reference>
<dbReference type="Gene3D" id="1.10.600.10">
    <property type="entry name" value="Farnesyl Diphosphate Synthase"/>
    <property type="match status" value="1"/>
</dbReference>
<protein>
    <submittedName>
        <fullName evidence="2">Phytoene synthase</fullName>
    </submittedName>
</protein>
<dbReference type="OrthoDB" id="305023at2157"/>
<dbReference type="RefSeq" id="WP_090506817.1">
    <property type="nucleotide sequence ID" value="NZ_FNWL01000002.1"/>
</dbReference>
<dbReference type="InterPro" id="IPR008949">
    <property type="entry name" value="Isoprenoid_synthase_dom_sf"/>
</dbReference>
<dbReference type="GO" id="GO:0004311">
    <property type="term" value="F:geranylgeranyl diphosphate synthase activity"/>
    <property type="evidence" value="ECO:0007669"/>
    <property type="project" value="InterPro"/>
</dbReference>
<dbReference type="CDD" id="cd00683">
    <property type="entry name" value="Trans_IPPS_HH"/>
    <property type="match status" value="1"/>
</dbReference>